<keyword evidence="1" id="KW-0175">Coiled coil</keyword>
<dbReference type="AlphaFoldDB" id="A0A2U2MU01"/>
<comment type="caution">
    <text evidence="2">The sequence shown here is derived from an EMBL/GenBank/DDBJ whole genome shotgun (WGS) entry which is preliminary data.</text>
</comment>
<sequence length="158" mass="18296">MNDEQVVYLRSLRAVKRVSCNRIRYTEEFKGHCMERYFNGDSPAVIFREAGLDSAIIGYKRIERCIARWRKEGYGIAGKGGTMTDGEADDGIYKSESARKTTSGGDLRDTLIAQQVHRIDELERELKRMRKRCHLLEVRLEEERHVTVGRDSVETRRA</sequence>
<evidence type="ECO:0000256" key="1">
    <source>
        <dbReference type="SAM" id="Coils"/>
    </source>
</evidence>
<organism evidence="2 3">
    <name type="scientific">Bifidobacterium catulorum</name>
    <dbReference type="NCBI Taxonomy" id="1630173"/>
    <lineage>
        <taxon>Bacteria</taxon>
        <taxon>Bacillati</taxon>
        <taxon>Actinomycetota</taxon>
        <taxon>Actinomycetes</taxon>
        <taxon>Bifidobacteriales</taxon>
        <taxon>Bifidobacteriaceae</taxon>
        <taxon>Bifidobacterium</taxon>
    </lineage>
</organism>
<evidence type="ECO:0000313" key="3">
    <source>
        <dbReference type="Proteomes" id="UP000245753"/>
    </source>
</evidence>
<dbReference type="EMBL" id="QFFN01000004">
    <property type="protein sequence ID" value="PWG60329.1"/>
    <property type="molecule type" value="Genomic_DNA"/>
</dbReference>
<accession>A0A2U2MU01</accession>
<feature type="coiled-coil region" evidence="1">
    <location>
        <begin position="112"/>
        <end position="139"/>
    </location>
</feature>
<protein>
    <submittedName>
        <fullName evidence="2">Transposase</fullName>
    </submittedName>
</protein>
<proteinExistence type="predicted"/>
<gene>
    <name evidence="2" type="ORF">DF200_02850</name>
</gene>
<keyword evidence="3" id="KW-1185">Reference proteome</keyword>
<name>A0A2U2MU01_9BIFI</name>
<evidence type="ECO:0000313" key="2">
    <source>
        <dbReference type="EMBL" id="PWG60329.1"/>
    </source>
</evidence>
<dbReference type="Proteomes" id="UP000245753">
    <property type="component" value="Unassembled WGS sequence"/>
</dbReference>
<reference evidence="2 3" key="1">
    <citation type="journal article" date="2018" name="Int. J. Syst. Evol. Microbiol.">
        <title>Bifidobacterium catulorum sp. nov., a novel taxon from the faeces of the baby common marmoset (Callithrix jacchus).</title>
        <authorList>
            <person name="Modesto M."/>
            <person name="Michelini S."/>
            <person name="Oki K."/>
            <person name="Biavati B."/>
            <person name="Watanabe K."/>
            <person name="Mattarelli P."/>
        </authorList>
    </citation>
    <scope>NUCLEOTIDE SEQUENCE [LARGE SCALE GENOMIC DNA]</scope>
    <source>
        <strain evidence="2 3">MRM 8.19</strain>
    </source>
</reference>